<evidence type="ECO:0000313" key="2">
    <source>
        <dbReference type="Proteomes" id="UP000664534"/>
    </source>
</evidence>
<gene>
    <name evidence="1" type="ORF">IMSHALPRED_000867</name>
</gene>
<keyword evidence="2" id="KW-1185">Reference proteome</keyword>
<accession>A0A8H3IC53</accession>
<comment type="caution">
    <text evidence="1">The sequence shown here is derived from an EMBL/GenBank/DDBJ whole genome shotgun (WGS) entry which is preliminary data.</text>
</comment>
<name>A0A8H3IC53_9LECA</name>
<reference evidence="1" key="1">
    <citation type="submission" date="2021-03" db="EMBL/GenBank/DDBJ databases">
        <authorList>
            <person name="Tagirdzhanova G."/>
        </authorList>
    </citation>
    <scope>NUCLEOTIDE SEQUENCE</scope>
</reference>
<organism evidence="1 2">
    <name type="scientific">Imshaugia aleurites</name>
    <dbReference type="NCBI Taxonomy" id="172621"/>
    <lineage>
        <taxon>Eukaryota</taxon>
        <taxon>Fungi</taxon>
        <taxon>Dikarya</taxon>
        <taxon>Ascomycota</taxon>
        <taxon>Pezizomycotina</taxon>
        <taxon>Lecanoromycetes</taxon>
        <taxon>OSLEUM clade</taxon>
        <taxon>Lecanoromycetidae</taxon>
        <taxon>Lecanorales</taxon>
        <taxon>Lecanorineae</taxon>
        <taxon>Parmeliaceae</taxon>
        <taxon>Imshaugia</taxon>
    </lineage>
</organism>
<sequence length="126" mass="14396">MTSVPEKLHSKSLDEWRQYLRECNIIINPFGRSPWESNPSILRKQRLNKTGESMNLNISDEIRSKLISPNSGSGMDQVRVSVISSIRGGGKTRLLLELLELLQDFDALYFITLNERAYLSSYEPHG</sequence>
<protein>
    <submittedName>
        <fullName evidence="1">Uncharacterized protein</fullName>
    </submittedName>
</protein>
<proteinExistence type="predicted"/>
<dbReference type="EMBL" id="CAJPDT010000011">
    <property type="protein sequence ID" value="CAF9912983.1"/>
    <property type="molecule type" value="Genomic_DNA"/>
</dbReference>
<dbReference type="Proteomes" id="UP000664534">
    <property type="component" value="Unassembled WGS sequence"/>
</dbReference>
<evidence type="ECO:0000313" key="1">
    <source>
        <dbReference type="EMBL" id="CAF9912983.1"/>
    </source>
</evidence>
<dbReference type="AlphaFoldDB" id="A0A8H3IC53"/>